<dbReference type="InterPro" id="IPR008271">
    <property type="entry name" value="Ser/Thr_kinase_AS"/>
</dbReference>
<dbReference type="OrthoDB" id="549116at2759"/>
<dbReference type="GO" id="GO:0004674">
    <property type="term" value="F:protein serine/threonine kinase activity"/>
    <property type="evidence" value="ECO:0007669"/>
    <property type="project" value="UniProtKB-EC"/>
</dbReference>
<evidence type="ECO:0000313" key="5">
    <source>
        <dbReference type="EMBL" id="PSC69337.1"/>
    </source>
</evidence>
<feature type="compositionally biased region" description="Low complexity" evidence="3">
    <location>
        <begin position="641"/>
        <end position="652"/>
    </location>
</feature>
<dbReference type="InterPro" id="IPR011009">
    <property type="entry name" value="Kinase-like_dom_sf"/>
</dbReference>
<dbReference type="Gene3D" id="1.10.510.10">
    <property type="entry name" value="Transferase(Phosphotransferase) domain 1"/>
    <property type="match status" value="1"/>
</dbReference>
<dbReference type="PROSITE" id="PS50011">
    <property type="entry name" value="PROTEIN_KINASE_DOM"/>
    <property type="match status" value="1"/>
</dbReference>
<dbReference type="Proteomes" id="UP000239649">
    <property type="component" value="Unassembled WGS sequence"/>
</dbReference>
<evidence type="ECO:0000256" key="2">
    <source>
        <dbReference type="ARBA" id="ARBA00012513"/>
    </source>
</evidence>
<dbReference type="Gene3D" id="3.30.200.20">
    <property type="entry name" value="Phosphorylase Kinase, domain 1"/>
    <property type="match status" value="1"/>
</dbReference>
<evidence type="ECO:0000259" key="4">
    <source>
        <dbReference type="PROSITE" id="PS50011"/>
    </source>
</evidence>
<evidence type="ECO:0000313" key="6">
    <source>
        <dbReference type="Proteomes" id="UP000239649"/>
    </source>
</evidence>
<dbReference type="EMBL" id="LHPF02000027">
    <property type="protein sequence ID" value="PSC69337.1"/>
    <property type="molecule type" value="Genomic_DNA"/>
</dbReference>
<dbReference type="STRING" id="554055.A0A2P6V5J7"/>
<protein>
    <recommendedName>
        <fullName evidence="2">non-specific serine/threonine protein kinase</fullName>
        <ecNumber evidence="2">2.7.11.1</ecNumber>
    </recommendedName>
</protein>
<accession>A0A2P6V5J7</accession>
<dbReference type="SMART" id="SM00220">
    <property type="entry name" value="S_TKc"/>
    <property type="match status" value="1"/>
</dbReference>
<dbReference type="GO" id="GO:0005524">
    <property type="term" value="F:ATP binding"/>
    <property type="evidence" value="ECO:0007669"/>
    <property type="project" value="InterPro"/>
</dbReference>
<sequence>MGVSLGSMESTLHGMLEACVTEALGPSPPAKRKLPDEPLASVGQEQRCLNADAAAEKPATQQEGGPPSGGAPPSAKKLKLDLGSPAATQAAAAPAAASAATAADAAPTEPAAVQPAATAPPAPMELCSAVVLPSQAAAPTCAALSPAAEPPVTAPNGAARSPALALPAAAAGLAPTQPCCAPAVDLDAAVGELLGGGEEEQPLHSTQLAPPVPSSSAGAAALGQHPAGEPSDESTWAQAEVGLEATQPVCSGDDSSSVEVETAEVDTPAPTCGDGAAEEPAAEEAAAPGSATEPARTAHHSPPVPAAAPPTEPLPLPALHAAAAAPPTDAAAPPACVASLLAIAAAHPPPPGGGLLVRCPAPSIHSTLDDSQQPGQPSTHVNMLKVGIDHDFYEPGSASSGQPASQPASQPYSASSPTDSQPSGVHGGWTTSGSCAEEGPSPSPSPPPHAAAAPRSTSEFGPIADYEVLANEVGSGGLGRVYAAVHHPSGRPVALKLGGAFDPRNGADDFTWATFKTEWNAYAHLASAAAAASGAACSASAAVPSGAGGPLPWMAEPFECGLWEDGCGGVAPWMTLSLLGPSLHTLNQQRRAAVVDHLPAYARGMLAAVEGLHRHGLIHNDIKPANFVVPLGFDPSPPVDAAPAAPGDLAPPLQRLPKGETPPQSHPPPRILLIDFGFAFDADPAKAGQPWPFVGTPDFAASVALEGRRPGQADDLEALAYTLVELAAGQVPWDITRHPGTEAEISDWSATTLHGMLARRRAALGAARADGRVPAWLGGWVDYCVGLPAGALPDYDHLRSLIPDGDTDAGAAAKAGAAARAAAWMDAEE</sequence>
<keyword evidence="6" id="KW-1185">Reference proteome</keyword>
<proteinExistence type="inferred from homology"/>
<organism evidence="5 6">
    <name type="scientific">Micractinium conductrix</name>
    <dbReference type="NCBI Taxonomy" id="554055"/>
    <lineage>
        <taxon>Eukaryota</taxon>
        <taxon>Viridiplantae</taxon>
        <taxon>Chlorophyta</taxon>
        <taxon>core chlorophytes</taxon>
        <taxon>Trebouxiophyceae</taxon>
        <taxon>Chlorellales</taxon>
        <taxon>Chlorellaceae</taxon>
        <taxon>Chlorella clade</taxon>
        <taxon>Micractinium</taxon>
    </lineage>
</organism>
<feature type="region of interest" description="Disordered" evidence="3">
    <location>
        <begin position="199"/>
        <end position="315"/>
    </location>
</feature>
<dbReference type="AlphaFoldDB" id="A0A2P6V5J7"/>
<feature type="compositionally biased region" description="Pro residues" evidence="3">
    <location>
        <begin position="302"/>
        <end position="315"/>
    </location>
</feature>
<feature type="region of interest" description="Disordered" evidence="3">
    <location>
        <begin position="638"/>
        <end position="667"/>
    </location>
</feature>
<dbReference type="InterPro" id="IPR050235">
    <property type="entry name" value="CK1_Ser-Thr_kinase"/>
</dbReference>
<dbReference type="EC" id="2.7.11.1" evidence="2"/>
<reference evidence="5 6" key="1">
    <citation type="journal article" date="2018" name="Plant J.">
        <title>Genome sequences of Chlorella sorokiniana UTEX 1602 and Micractinium conductrix SAG 241.80: implications to maltose excretion by a green alga.</title>
        <authorList>
            <person name="Arriola M.B."/>
            <person name="Velmurugan N."/>
            <person name="Zhang Y."/>
            <person name="Plunkett M.H."/>
            <person name="Hondzo H."/>
            <person name="Barney B.M."/>
        </authorList>
    </citation>
    <scope>NUCLEOTIDE SEQUENCE [LARGE SCALE GENOMIC DNA]</scope>
    <source>
        <strain evidence="5 6">SAG 241.80</strain>
    </source>
</reference>
<gene>
    <name evidence="5" type="ORF">C2E20_7122</name>
</gene>
<feature type="domain" description="Protein kinase" evidence="4">
    <location>
        <begin position="467"/>
        <end position="829"/>
    </location>
</feature>
<feature type="region of interest" description="Disordered" evidence="3">
    <location>
        <begin position="391"/>
        <end position="457"/>
    </location>
</feature>
<dbReference type="Pfam" id="PF00069">
    <property type="entry name" value="Pkinase"/>
    <property type="match status" value="1"/>
</dbReference>
<feature type="region of interest" description="Disordered" evidence="3">
    <location>
        <begin position="23"/>
        <end position="93"/>
    </location>
</feature>
<feature type="compositionally biased region" description="Low complexity" evidence="3">
    <location>
        <begin position="283"/>
        <end position="295"/>
    </location>
</feature>
<dbReference type="PROSITE" id="PS00108">
    <property type="entry name" value="PROTEIN_KINASE_ST"/>
    <property type="match status" value="1"/>
</dbReference>
<feature type="compositionally biased region" description="Low complexity" evidence="3">
    <location>
        <begin position="395"/>
        <end position="417"/>
    </location>
</feature>
<evidence type="ECO:0000256" key="1">
    <source>
        <dbReference type="ARBA" id="ARBA00005926"/>
    </source>
</evidence>
<comment type="caution">
    <text evidence="5">The sequence shown here is derived from an EMBL/GenBank/DDBJ whole genome shotgun (WGS) entry which is preliminary data.</text>
</comment>
<evidence type="ECO:0000256" key="3">
    <source>
        <dbReference type="SAM" id="MobiDB-lite"/>
    </source>
</evidence>
<dbReference type="PANTHER" id="PTHR11909">
    <property type="entry name" value="CASEIN KINASE-RELATED"/>
    <property type="match status" value="1"/>
</dbReference>
<name>A0A2P6V5J7_9CHLO</name>
<comment type="similarity">
    <text evidence="1">Belongs to the protein kinase superfamily. CK1 Ser/Thr protein kinase family. Casein kinase I subfamily.</text>
</comment>
<dbReference type="SUPFAM" id="SSF56112">
    <property type="entry name" value="Protein kinase-like (PK-like)"/>
    <property type="match status" value="1"/>
</dbReference>
<dbReference type="InterPro" id="IPR000719">
    <property type="entry name" value="Prot_kinase_dom"/>
</dbReference>